<dbReference type="EMBL" id="CP017831">
    <property type="protein sequence ID" value="AOZ96042.1"/>
    <property type="molecule type" value="Genomic_DNA"/>
</dbReference>
<dbReference type="GO" id="GO:0010181">
    <property type="term" value="F:FMN binding"/>
    <property type="evidence" value="ECO:0007669"/>
    <property type="project" value="InterPro"/>
</dbReference>
<keyword evidence="3" id="KW-1185">Reference proteome</keyword>
<dbReference type="AlphaFoldDB" id="A0A1D9P0K6"/>
<dbReference type="PROSITE" id="PS50902">
    <property type="entry name" value="FLAVODOXIN_LIKE"/>
    <property type="match status" value="1"/>
</dbReference>
<reference evidence="3" key="1">
    <citation type="submission" date="2016-10" db="EMBL/GenBank/DDBJ databases">
        <title>The complete genome sequence of the rumen bacterium Butyrivibrio hungatei MB2003.</title>
        <authorList>
            <person name="Palevich N."/>
            <person name="Kelly W.J."/>
            <person name="Leahy S.C."/>
            <person name="Altermann E."/>
            <person name="Rakonjac J."/>
            <person name="Attwood G.T."/>
        </authorList>
    </citation>
    <scope>NUCLEOTIDE SEQUENCE [LARGE SCALE GENOMIC DNA]</scope>
    <source>
        <strain evidence="3">MB2003</strain>
    </source>
</reference>
<dbReference type="KEGG" id="bhu:bhn_I1008"/>
<sequence length="162" mass="18056">MSTAVVYYSMLGNSEMVAEHIAKKLGADVIRIEPDKAYPDKGAKKFLWGGKSAVMGEMPVLKPYEFDASKYDKVIIGFPVWASRPAPPIWTFLNEQKDVLKEKKIAVFACQSGNGAEKAFDRIKKQIGVEKFEAELILIDPKTRGNADNDGKIDSFCDKLHN</sequence>
<dbReference type="Proteomes" id="UP000179284">
    <property type="component" value="Chromosome I"/>
</dbReference>
<dbReference type="PANTHER" id="PTHR39201">
    <property type="entry name" value="EXPORTED PROTEIN-RELATED"/>
    <property type="match status" value="1"/>
</dbReference>
<feature type="domain" description="Flavodoxin-like" evidence="1">
    <location>
        <begin position="3"/>
        <end position="161"/>
    </location>
</feature>
<gene>
    <name evidence="2" type="ORF">bhn_I1008</name>
</gene>
<dbReference type="InterPro" id="IPR029039">
    <property type="entry name" value="Flavoprotein-like_sf"/>
</dbReference>
<dbReference type="PANTHER" id="PTHR39201:SF1">
    <property type="entry name" value="FLAVODOXIN-LIKE DOMAIN-CONTAINING PROTEIN"/>
    <property type="match status" value="1"/>
</dbReference>
<dbReference type="RefSeq" id="WP_071175763.1">
    <property type="nucleotide sequence ID" value="NZ_CP017831.1"/>
</dbReference>
<evidence type="ECO:0000259" key="1">
    <source>
        <dbReference type="PROSITE" id="PS50902"/>
    </source>
</evidence>
<evidence type="ECO:0000313" key="2">
    <source>
        <dbReference type="EMBL" id="AOZ96042.1"/>
    </source>
</evidence>
<dbReference type="InterPro" id="IPR008254">
    <property type="entry name" value="Flavodoxin/NO_synth"/>
</dbReference>
<evidence type="ECO:0000313" key="3">
    <source>
        <dbReference type="Proteomes" id="UP000179284"/>
    </source>
</evidence>
<dbReference type="SUPFAM" id="SSF52218">
    <property type="entry name" value="Flavoproteins"/>
    <property type="match status" value="1"/>
</dbReference>
<accession>A0A1D9P0K6</accession>
<dbReference type="GO" id="GO:0016651">
    <property type="term" value="F:oxidoreductase activity, acting on NAD(P)H"/>
    <property type="evidence" value="ECO:0007669"/>
    <property type="project" value="UniProtKB-ARBA"/>
</dbReference>
<proteinExistence type="predicted"/>
<organism evidence="2 3">
    <name type="scientific">Butyrivibrio hungatei</name>
    <dbReference type="NCBI Taxonomy" id="185008"/>
    <lineage>
        <taxon>Bacteria</taxon>
        <taxon>Bacillati</taxon>
        <taxon>Bacillota</taxon>
        <taxon>Clostridia</taxon>
        <taxon>Lachnospirales</taxon>
        <taxon>Lachnospiraceae</taxon>
        <taxon>Butyrivibrio</taxon>
    </lineage>
</organism>
<dbReference type="Gene3D" id="3.40.50.360">
    <property type="match status" value="1"/>
</dbReference>
<dbReference type="Pfam" id="PF12682">
    <property type="entry name" value="Flavodoxin_4"/>
    <property type="match status" value="1"/>
</dbReference>
<protein>
    <submittedName>
        <fullName evidence="2">Flavodoxin</fullName>
    </submittedName>
</protein>
<dbReference type="OrthoDB" id="9806505at2"/>
<name>A0A1D9P0K6_9FIRM</name>